<sequence length="132" mass="14873">MGGKYHFDNLGQLYEHSERWQHDLSYVMSFNTRDIVQKINPAASHGPGPDQPRRGHDYQQKPVSEKAHHLRLAAPPPNAHMIPKQETSVRGVLAKRAAYMPSPSKSAAASVQPHAMPKLEFDQEQAHHALRK</sequence>
<gene>
    <name evidence="2" type="ORF">CYLTODRAFT_457299</name>
</gene>
<feature type="compositionally biased region" description="Basic and acidic residues" evidence="1">
    <location>
        <begin position="51"/>
        <end position="67"/>
    </location>
</feature>
<evidence type="ECO:0000256" key="1">
    <source>
        <dbReference type="SAM" id="MobiDB-lite"/>
    </source>
</evidence>
<keyword evidence="3" id="KW-1185">Reference proteome</keyword>
<organism evidence="2 3">
    <name type="scientific">Cylindrobasidium torrendii FP15055 ss-10</name>
    <dbReference type="NCBI Taxonomy" id="1314674"/>
    <lineage>
        <taxon>Eukaryota</taxon>
        <taxon>Fungi</taxon>
        <taxon>Dikarya</taxon>
        <taxon>Basidiomycota</taxon>
        <taxon>Agaricomycotina</taxon>
        <taxon>Agaricomycetes</taxon>
        <taxon>Agaricomycetidae</taxon>
        <taxon>Agaricales</taxon>
        <taxon>Marasmiineae</taxon>
        <taxon>Physalacriaceae</taxon>
        <taxon>Cylindrobasidium</taxon>
    </lineage>
</organism>
<feature type="compositionally biased region" description="Basic and acidic residues" evidence="1">
    <location>
        <begin position="117"/>
        <end position="132"/>
    </location>
</feature>
<evidence type="ECO:0000313" key="3">
    <source>
        <dbReference type="Proteomes" id="UP000054007"/>
    </source>
</evidence>
<feature type="region of interest" description="Disordered" evidence="1">
    <location>
        <begin position="99"/>
        <end position="132"/>
    </location>
</feature>
<dbReference type="Proteomes" id="UP000054007">
    <property type="component" value="Unassembled WGS sequence"/>
</dbReference>
<dbReference type="EMBL" id="KN880641">
    <property type="protein sequence ID" value="KIY64341.1"/>
    <property type="molecule type" value="Genomic_DNA"/>
</dbReference>
<dbReference type="AlphaFoldDB" id="A0A0D7B498"/>
<feature type="region of interest" description="Disordered" evidence="1">
    <location>
        <begin position="38"/>
        <end position="67"/>
    </location>
</feature>
<accession>A0A0D7B498</accession>
<protein>
    <submittedName>
        <fullName evidence="2">Uncharacterized protein</fullName>
    </submittedName>
</protein>
<evidence type="ECO:0000313" key="2">
    <source>
        <dbReference type="EMBL" id="KIY64341.1"/>
    </source>
</evidence>
<reference evidence="2 3" key="1">
    <citation type="journal article" date="2015" name="Fungal Genet. Biol.">
        <title>Evolution of novel wood decay mechanisms in Agaricales revealed by the genome sequences of Fistulina hepatica and Cylindrobasidium torrendii.</title>
        <authorList>
            <person name="Floudas D."/>
            <person name="Held B.W."/>
            <person name="Riley R."/>
            <person name="Nagy L.G."/>
            <person name="Koehler G."/>
            <person name="Ransdell A.S."/>
            <person name="Younus H."/>
            <person name="Chow J."/>
            <person name="Chiniquy J."/>
            <person name="Lipzen A."/>
            <person name="Tritt A."/>
            <person name="Sun H."/>
            <person name="Haridas S."/>
            <person name="LaButti K."/>
            <person name="Ohm R.A."/>
            <person name="Kues U."/>
            <person name="Blanchette R.A."/>
            <person name="Grigoriev I.V."/>
            <person name="Minto R.E."/>
            <person name="Hibbett D.S."/>
        </authorList>
    </citation>
    <scope>NUCLEOTIDE SEQUENCE [LARGE SCALE GENOMIC DNA]</scope>
    <source>
        <strain evidence="2 3">FP15055 ss-10</strain>
    </source>
</reference>
<proteinExistence type="predicted"/>
<name>A0A0D7B498_9AGAR</name>